<gene>
    <name evidence="1" type="ORF">KP79_PYT06713</name>
</gene>
<name>A0A210R4X9_MIZYE</name>
<reference evidence="1 2" key="1">
    <citation type="journal article" date="2017" name="Nat. Ecol. Evol.">
        <title>Scallop genome provides insights into evolution of bilaterian karyotype and development.</title>
        <authorList>
            <person name="Wang S."/>
            <person name="Zhang J."/>
            <person name="Jiao W."/>
            <person name="Li J."/>
            <person name="Xun X."/>
            <person name="Sun Y."/>
            <person name="Guo X."/>
            <person name="Huan P."/>
            <person name="Dong B."/>
            <person name="Zhang L."/>
            <person name="Hu X."/>
            <person name="Sun X."/>
            <person name="Wang J."/>
            <person name="Zhao C."/>
            <person name="Wang Y."/>
            <person name="Wang D."/>
            <person name="Huang X."/>
            <person name="Wang R."/>
            <person name="Lv J."/>
            <person name="Li Y."/>
            <person name="Zhang Z."/>
            <person name="Liu B."/>
            <person name="Lu W."/>
            <person name="Hui Y."/>
            <person name="Liang J."/>
            <person name="Zhou Z."/>
            <person name="Hou R."/>
            <person name="Li X."/>
            <person name="Liu Y."/>
            <person name="Li H."/>
            <person name="Ning X."/>
            <person name="Lin Y."/>
            <person name="Zhao L."/>
            <person name="Xing Q."/>
            <person name="Dou J."/>
            <person name="Li Y."/>
            <person name="Mao J."/>
            <person name="Guo H."/>
            <person name="Dou H."/>
            <person name="Li T."/>
            <person name="Mu C."/>
            <person name="Jiang W."/>
            <person name="Fu Q."/>
            <person name="Fu X."/>
            <person name="Miao Y."/>
            <person name="Liu J."/>
            <person name="Yu Q."/>
            <person name="Li R."/>
            <person name="Liao H."/>
            <person name="Li X."/>
            <person name="Kong Y."/>
            <person name="Jiang Z."/>
            <person name="Chourrout D."/>
            <person name="Li R."/>
            <person name="Bao Z."/>
        </authorList>
    </citation>
    <scope>NUCLEOTIDE SEQUENCE [LARGE SCALE GENOMIC DNA]</scope>
    <source>
        <strain evidence="1 2">PY_sf001</strain>
    </source>
</reference>
<evidence type="ECO:0000313" key="1">
    <source>
        <dbReference type="EMBL" id="OWF55971.1"/>
    </source>
</evidence>
<dbReference type="Proteomes" id="UP000242188">
    <property type="component" value="Unassembled WGS sequence"/>
</dbReference>
<accession>A0A210R4X9</accession>
<sequence>MAAGDHGEAATVSHNRWCVIGVSDTAQLVEELQEGRRCFPEEKTDYIEEFLINRMFTV</sequence>
<comment type="caution">
    <text evidence="1">The sequence shown here is derived from an EMBL/GenBank/DDBJ whole genome shotgun (WGS) entry which is preliminary data.</text>
</comment>
<organism evidence="1 2">
    <name type="scientific">Mizuhopecten yessoensis</name>
    <name type="common">Japanese scallop</name>
    <name type="synonym">Patinopecten yessoensis</name>
    <dbReference type="NCBI Taxonomy" id="6573"/>
    <lineage>
        <taxon>Eukaryota</taxon>
        <taxon>Metazoa</taxon>
        <taxon>Spiralia</taxon>
        <taxon>Lophotrochozoa</taxon>
        <taxon>Mollusca</taxon>
        <taxon>Bivalvia</taxon>
        <taxon>Autobranchia</taxon>
        <taxon>Pteriomorphia</taxon>
        <taxon>Pectinida</taxon>
        <taxon>Pectinoidea</taxon>
        <taxon>Pectinidae</taxon>
        <taxon>Mizuhopecten</taxon>
    </lineage>
</organism>
<dbReference type="AlphaFoldDB" id="A0A210R4X9"/>
<evidence type="ECO:0000313" key="2">
    <source>
        <dbReference type="Proteomes" id="UP000242188"/>
    </source>
</evidence>
<proteinExistence type="predicted"/>
<dbReference type="EMBL" id="NEDP02000414">
    <property type="protein sequence ID" value="OWF55971.1"/>
    <property type="molecule type" value="Genomic_DNA"/>
</dbReference>
<keyword evidence="2" id="KW-1185">Reference proteome</keyword>
<protein>
    <submittedName>
        <fullName evidence="1">Uncharacterized protein</fullName>
    </submittedName>
</protein>